<proteinExistence type="predicted"/>
<protein>
    <submittedName>
        <fullName evidence="2">Uncharacterized protein</fullName>
    </submittedName>
</protein>
<dbReference type="GeneID" id="301361247"/>
<dbReference type="eggNOG" id="arCOG06329">
    <property type="taxonomic scope" value="Archaea"/>
</dbReference>
<evidence type="ECO:0000313" key="2">
    <source>
        <dbReference type="EMBL" id="OSO97735.1"/>
    </source>
</evidence>
<dbReference type="RefSeq" id="WP_049932004.1">
    <property type="nucleotide sequence ID" value="NZ_ATXS01000008.1"/>
</dbReference>
<comment type="caution">
    <text evidence="2">The sequence shown here is derived from an EMBL/GenBank/DDBJ whole genome shotgun (WGS) entry which is preliminary data.</text>
</comment>
<accession>A0A1X4GL01</accession>
<keyword evidence="1" id="KW-0472">Membrane</keyword>
<keyword evidence="1" id="KW-0812">Transmembrane</keyword>
<dbReference type="Proteomes" id="UP000193587">
    <property type="component" value="Unassembled WGS sequence"/>
</dbReference>
<dbReference type="STRING" id="1121945.GCA_000421805_02154"/>
<name>A0A1X4GL01_HALEZ</name>
<gene>
    <name evidence="2" type="ORF">B9H04_11850</name>
</gene>
<keyword evidence="1" id="KW-1133">Transmembrane helix</keyword>
<feature type="transmembrane region" description="Helical" evidence="1">
    <location>
        <begin position="20"/>
        <end position="40"/>
    </location>
</feature>
<evidence type="ECO:0000256" key="1">
    <source>
        <dbReference type="SAM" id="Phobius"/>
    </source>
</evidence>
<dbReference type="EMBL" id="NEDJ01000042">
    <property type="protein sequence ID" value="OSO97735.1"/>
    <property type="molecule type" value="Genomic_DNA"/>
</dbReference>
<organism evidence="2 3">
    <name type="scientific">Halorubrum ezzemoulense DSM 17463</name>
    <dbReference type="NCBI Taxonomy" id="1121945"/>
    <lineage>
        <taxon>Archaea</taxon>
        <taxon>Methanobacteriati</taxon>
        <taxon>Methanobacteriota</taxon>
        <taxon>Stenosarchaea group</taxon>
        <taxon>Halobacteria</taxon>
        <taxon>Halobacteriales</taxon>
        <taxon>Haloferacaceae</taxon>
        <taxon>Halorubrum</taxon>
    </lineage>
</organism>
<evidence type="ECO:0000313" key="3">
    <source>
        <dbReference type="Proteomes" id="UP000193587"/>
    </source>
</evidence>
<sequence>MIGPVHLRNRRGDPIDPIPFLVTTGLAFALVFSFGPLYGLAYGLSLSAALALSALGFVGVTIVAYRQLVRSAPPVGAGALPADLRFERLLYAGVVLGIAFLALTLPLL</sequence>
<feature type="transmembrane region" description="Helical" evidence="1">
    <location>
        <begin position="89"/>
        <end position="107"/>
    </location>
</feature>
<feature type="transmembrane region" description="Helical" evidence="1">
    <location>
        <begin position="46"/>
        <end position="68"/>
    </location>
</feature>
<reference evidence="2 3" key="1">
    <citation type="submission" date="2017-04" db="EMBL/GenBank/DDBJ databases">
        <title>MLSA of the genus Halorubrum.</title>
        <authorList>
            <person name="De La Haba R."/>
            <person name="Sanchez-Porro C."/>
            <person name="Infante-Dominguez C."/>
            <person name="Ventosa A."/>
        </authorList>
    </citation>
    <scope>NUCLEOTIDE SEQUENCE [LARGE SCALE GENOMIC DNA]</scope>
    <source>
        <strain evidence="2 3">DSM 17463</strain>
    </source>
</reference>
<dbReference type="AlphaFoldDB" id="A0A1X4GL01"/>